<evidence type="ECO:0000313" key="3">
    <source>
        <dbReference type="Proteomes" id="UP001180737"/>
    </source>
</evidence>
<evidence type="ECO:0008006" key="4">
    <source>
        <dbReference type="Google" id="ProtNLM"/>
    </source>
</evidence>
<name>A0ABU2Z1H4_9ACTN</name>
<feature type="signal peptide" evidence="1">
    <location>
        <begin position="1"/>
        <end position="31"/>
    </location>
</feature>
<dbReference type="Proteomes" id="UP001180737">
    <property type="component" value="Unassembled WGS sequence"/>
</dbReference>
<protein>
    <recommendedName>
        <fullName evidence="4">Secreted protein</fullName>
    </recommendedName>
</protein>
<accession>A0ABU2Z1H4</accession>
<sequence length="119" mass="12150">MRNRSSRLRRVAAVGAVLAVALGTGVGGAVAAEDEAVVLCPTGYVCLQPLLGTQPVLVKEGERATFNPALHVTEVTNMTRVTYCVTGGLSYGLPPGGTQTWDSSVNTVGPRPGPGACLA</sequence>
<feature type="chain" id="PRO_5046510948" description="Secreted protein" evidence="1">
    <location>
        <begin position="32"/>
        <end position="119"/>
    </location>
</feature>
<evidence type="ECO:0000256" key="1">
    <source>
        <dbReference type="SAM" id="SignalP"/>
    </source>
</evidence>
<keyword evidence="3" id="KW-1185">Reference proteome</keyword>
<keyword evidence="1" id="KW-0732">Signal</keyword>
<gene>
    <name evidence="2" type="ORF">RM704_23700</name>
</gene>
<reference evidence="2" key="1">
    <citation type="submission" date="2024-05" db="EMBL/GenBank/DDBJ databases">
        <title>30 novel species of actinomycetes from the DSMZ collection.</title>
        <authorList>
            <person name="Nouioui I."/>
        </authorList>
    </citation>
    <scope>NUCLEOTIDE SEQUENCE</scope>
    <source>
        <strain evidence="2">DSM 3412</strain>
    </source>
</reference>
<dbReference type="RefSeq" id="WP_192829568.1">
    <property type="nucleotide sequence ID" value="NZ_JAVRFJ010000021.1"/>
</dbReference>
<comment type="caution">
    <text evidence="2">The sequence shown here is derived from an EMBL/GenBank/DDBJ whole genome shotgun (WGS) entry which is preliminary data.</text>
</comment>
<evidence type="ECO:0000313" key="2">
    <source>
        <dbReference type="EMBL" id="MDT0570433.1"/>
    </source>
</evidence>
<organism evidence="2 3">
    <name type="scientific">Streptomyces gottesmaniae</name>
    <dbReference type="NCBI Taxonomy" id="3075518"/>
    <lineage>
        <taxon>Bacteria</taxon>
        <taxon>Bacillati</taxon>
        <taxon>Actinomycetota</taxon>
        <taxon>Actinomycetes</taxon>
        <taxon>Kitasatosporales</taxon>
        <taxon>Streptomycetaceae</taxon>
        <taxon>Streptomyces</taxon>
    </lineage>
</organism>
<dbReference type="EMBL" id="JAVRFJ010000021">
    <property type="protein sequence ID" value="MDT0570433.1"/>
    <property type="molecule type" value="Genomic_DNA"/>
</dbReference>
<proteinExistence type="predicted"/>